<dbReference type="Proteomes" id="UP000092403">
    <property type="component" value="Unassembled WGS sequence"/>
</dbReference>
<accession>A0A150IQW3</accession>
<dbReference type="GO" id="GO:0046872">
    <property type="term" value="F:metal ion binding"/>
    <property type="evidence" value="ECO:0007669"/>
    <property type="project" value="UniProtKB-KW"/>
</dbReference>
<keyword evidence="7" id="KW-0411">Iron-sulfur</keyword>
<evidence type="ECO:0000313" key="12">
    <source>
        <dbReference type="Proteomes" id="UP000091929"/>
    </source>
</evidence>
<evidence type="ECO:0000313" key="10">
    <source>
        <dbReference type="EMBL" id="KYC47225.1"/>
    </source>
</evidence>
<keyword evidence="4" id="KW-0677">Repeat</keyword>
<reference evidence="12 13" key="1">
    <citation type="journal article" date="2016" name="ISME J.">
        <title>Chasing the elusive Euryarchaeota class WSA2: genomes reveal a uniquely fastidious methyl-reducing methanogen.</title>
        <authorList>
            <person name="Nobu M.K."/>
            <person name="Narihiro T."/>
            <person name="Kuroda K."/>
            <person name="Mei R."/>
            <person name="Liu W.T."/>
        </authorList>
    </citation>
    <scope>NUCLEOTIDE SEQUENCE [LARGE SCALE GENOMIC DNA]</scope>
    <source>
        <strain evidence="9">B03fssc0709_Meth_Bin005</strain>
        <strain evidence="10">B15fssc0709_Meth_Bin003</strain>
        <strain evidence="11">BMIXfssc0709_Meth_Bin006</strain>
    </source>
</reference>
<name>A0A150IQW3_9EURY</name>
<dbReference type="EMBL" id="LNJC01000045">
    <property type="protein sequence ID" value="KYC49159.1"/>
    <property type="molecule type" value="Genomic_DNA"/>
</dbReference>
<evidence type="ECO:0000313" key="9">
    <source>
        <dbReference type="EMBL" id="KYC44710.1"/>
    </source>
</evidence>
<evidence type="ECO:0000256" key="4">
    <source>
        <dbReference type="ARBA" id="ARBA00022737"/>
    </source>
</evidence>
<gene>
    <name evidence="9" type="ORF">APG10_01496</name>
    <name evidence="10" type="ORF">APG11_01323</name>
    <name evidence="11" type="ORF">APG12_01655</name>
</gene>
<keyword evidence="3" id="KW-0479">Metal-binding</keyword>
<evidence type="ECO:0000259" key="8">
    <source>
        <dbReference type="PROSITE" id="PS51379"/>
    </source>
</evidence>
<dbReference type="PANTHER" id="PTHR43687:SF6">
    <property type="entry name" value="L-ASPARTATE SEMIALDEHYDE SULFURTRANSFERASE IRON-SULFUR SUBUNIT"/>
    <property type="match status" value="1"/>
</dbReference>
<comment type="caution">
    <text evidence="10">The sequence shown here is derived from an EMBL/GenBank/DDBJ whole genome shotgun (WGS) entry which is preliminary data.</text>
</comment>
<feature type="domain" description="4Fe-4S ferredoxin-type" evidence="8">
    <location>
        <begin position="31"/>
        <end position="60"/>
    </location>
</feature>
<organism evidence="10 12">
    <name type="scientific">Candidatus Methanofastidiosum methylothiophilum</name>
    <dbReference type="NCBI Taxonomy" id="1705564"/>
    <lineage>
        <taxon>Archaea</taxon>
        <taxon>Methanobacteriati</taxon>
        <taxon>Methanobacteriota</taxon>
        <taxon>Stenosarchaea group</taxon>
        <taxon>Candidatus Methanofastidiosia</taxon>
        <taxon>Candidatus Methanofastidiosales</taxon>
        <taxon>Candidatus Methanofastidiosaceae</taxon>
        <taxon>Candidatus Methanofastidiosum</taxon>
    </lineage>
</organism>
<sequence>MPKVTVSDECTGCGICISTCPVEVFEMQGDVAVVINEKDCIACLLCVNECAVNAITVEED</sequence>
<dbReference type="PROSITE" id="PS00198">
    <property type="entry name" value="4FE4S_FER_1"/>
    <property type="match status" value="1"/>
</dbReference>
<evidence type="ECO:0000313" key="11">
    <source>
        <dbReference type="EMBL" id="KYC49159.1"/>
    </source>
</evidence>
<keyword evidence="5" id="KW-0249">Electron transport</keyword>
<dbReference type="Pfam" id="PF12838">
    <property type="entry name" value="Fer4_7"/>
    <property type="match status" value="1"/>
</dbReference>
<dbReference type="EMBL" id="LNGE01000046">
    <property type="protein sequence ID" value="KYC44710.1"/>
    <property type="molecule type" value="Genomic_DNA"/>
</dbReference>
<evidence type="ECO:0000256" key="3">
    <source>
        <dbReference type="ARBA" id="ARBA00022723"/>
    </source>
</evidence>
<dbReference type="GO" id="GO:0016491">
    <property type="term" value="F:oxidoreductase activity"/>
    <property type="evidence" value="ECO:0007669"/>
    <property type="project" value="UniProtKB-ARBA"/>
</dbReference>
<proteinExistence type="predicted"/>
<dbReference type="AlphaFoldDB" id="A0A150IQW3"/>
<dbReference type="Proteomes" id="UP000091929">
    <property type="component" value="Unassembled WGS sequence"/>
</dbReference>
<dbReference type="InterPro" id="IPR050572">
    <property type="entry name" value="Fe-S_Ferredoxin"/>
</dbReference>
<dbReference type="GO" id="GO:0051539">
    <property type="term" value="F:4 iron, 4 sulfur cluster binding"/>
    <property type="evidence" value="ECO:0007669"/>
    <property type="project" value="UniProtKB-KW"/>
</dbReference>
<evidence type="ECO:0000256" key="5">
    <source>
        <dbReference type="ARBA" id="ARBA00022982"/>
    </source>
</evidence>
<dbReference type="EMBL" id="LNGF01000029">
    <property type="protein sequence ID" value="KYC47225.1"/>
    <property type="molecule type" value="Genomic_DNA"/>
</dbReference>
<dbReference type="PANTHER" id="PTHR43687">
    <property type="entry name" value="ADENYLYLSULFATE REDUCTASE, BETA SUBUNIT"/>
    <property type="match status" value="1"/>
</dbReference>
<dbReference type="PROSITE" id="PS51379">
    <property type="entry name" value="4FE4S_FER_2"/>
    <property type="match status" value="2"/>
</dbReference>
<dbReference type="InterPro" id="IPR017896">
    <property type="entry name" value="4Fe4S_Fe-S-bd"/>
</dbReference>
<dbReference type="Proteomes" id="UP000092401">
    <property type="component" value="Unassembled WGS sequence"/>
</dbReference>
<protein>
    <submittedName>
        <fullName evidence="10">Hydrogenase MvhADGHdrABC F420-non-reducing hydrogenase subunit B</fullName>
    </submittedName>
</protein>
<keyword evidence="2" id="KW-0004">4Fe-4S</keyword>
<keyword evidence="6" id="KW-0408">Iron</keyword>
<dbReference type="SUPFAM" id="SSF54862">
    <property type="entry name" value="4Fe-4S ferredoxins"/>
    <property type="match status" value="1"/>
</dbReference>
<feature type="domain" description="4Fe-4S ferredoxin-type" evidence="8">
    <location>
        <begin position="1"/>
        <end position="30"/>
    </location>
</feature>
<evidence type="ECO:0000256" key="6">
    <source>
        <dbReference type="ARBA" id="ARBA00023004"/>
    </source>
</evidence>
<keyword evidence="1" id="KW-0813">Transport</keyword>
<evidence type="ECO:0000313" key="13">
    <source>
        <dbReference type="Proteomes" id="UP000092401"/>
    </source>
</evidence>
<accession>A0A150II60</accession>
<accession>A0A150IVY2</accession>
<evidence type="ECO:0000256" key="7">
    <source>
        <dbReference type="ARBA" id="ARBA00023014"/>
    </source>
</evidence>
<dbReference type="Gene3D" id="3.30.70.20">
    <property type="match status" value="2"/>
</dbReference>
<evidence type="ECO:0000256" key="1">
    <source>
        <dbReference type="ARBA" id="ARBA00022448"/>
    </source>
</evidence>
<evidence type="ECO:0000256" key="2">
    <source>
        <dbReference type="ARBA" id="ARBA00022485"/>
    </source>
</evidence>
<dbReference type="InterPro" id="IPR017900">
    <property type="entry name" value="4Fe4S_Fe_S_CS"/>
</dbReference>